<keyword evidence="3" id="KW-1185">Reference proteome</keyword>
<comment type="caution">
    <text evidence="2">The sequence shown here is derived from an EMBL/GenBank/DDBJ whole genome shotgun (WGS) entry which is preliminary data.</text>
</comment>
<dbReference type="OrthoDB" id="9788881at2"/>
<dbReference type="AlphaFoldDB" id="A0A417YYS9"/>
<dbReference type="Proteomes" id="UP000284416">
    <property type="component" value="Unassembled WGS sequence"/>
</dbReference>
<dbReference type="GO" id="GO:0004803">
    <property type="term" value="F:transposase activity"/>
    <property type="evidence" value="ECO:0007669"/>
    <property type="project" value="InterPro"/>
</dbReference>
<feature type="domain" description="Transposase IS200-like" evidence="1">
    <location>
        <begin position="9"/>
        <end position="123"/>
    </location>
</feature>
<reference evidence="2 3" key="1">
    <citation type="journal article" date="2017" name="Int. J. Syst. Evol. Microbiol.">
        <title>Bacillus notoginsengisoli sp. nov., a novel bacterium isolated from the rhizosphere of Panax notoginseng.</title>
        <authorList>
            <person name="Zhang M.Y."/>
            <person name="Cheng J."/>
            <person name="Cai Y."/>
            <person name="Zhang T.Y."/>
            <person name="Wu Y.Y."/>
            <person name="Manikprabhu D."/>
            <person name="Li W.J."/>
            <person name="Zhang Y.X."/>
        </authorList>
    </citation>
    <scope>NUCLEOTIDE SEQUENCE [LARGE SCALE GENOMIC DNA]</scope>
    <source>
        <strain evidence="2 3">JCM 30743</strain>
    </source>
</reference>
<evidence type="ECO:0000313" key="3">
    <source>
        <dbReference type="Proteomes" id="UP000284416"/>
    </source>
</evidence>
<dbReference type="Gene3D" id="3.30.70.1290">
    <property type="entry name" value="Transposase IS200-like"/>
    <property type="match status" value="1"/>
</dbReference>
<dbReference type="InterPro" id="IPR002686">
    <property type="entry name" value="Transposase_17"/>
</dbReference>
<dbReference type="GO" id="GO:0006313">
    <property type="term" value="P:DNA transposition"/>
    <property type="evidence" value="ECO:0007669"/>
    <property type="project" value="InterPro"/>
</dbReference>
<evidence type="ECO:0000313" key="2">
    <source>
        <dbReference type="EMBL" id="RHW42886.1"/>
    </source>
</evidence>
<organism evidence="2 3">
    <name type="scientific">Neobacillus notoginsengisoli</name>
    <dbReference type="NCBI Taxonomy" id="1578198"/>
    <lineage>
        <taxon>Bacteria</taxon>
        <taxon>Bacillati</taxon>
        <taxon>Bacillota</taxon>
        <taxon>Bacilli</taxon>
        <taxon>Bacillales</taxon>
        <taxon>Bacillaceae</taxon>
        <taxon>Neobacillus</taxon>
    </lineage>
</organism>
<dbReference type="GO" id="GO:0003677">
    <property type="term" value="F:DNA binding"/>
    <property type="evidence" value="ECO:0007669"/>
    <property type="project" value="InterPro"/>
</dbReference>
<evidence type="ECO:0000259" key="1">
    <source>
        <dbReference type="SMART" id="SM01321"/>
    </source>
</evidence>
<dbReference type="PANTHER" id="PTHR34322">
    <property type="entry name" value="TRANSPOSASE, Y1_TNP DOMAIN-CONTAINING"/>
    <property type="match status" value="1"/>
</dbReference>
<proteinExistence type="predicted"/>
<sequence>MARGARIRSKSGMYHVMFRGANKQEIFHDEADRVEFLRILRRYKEQSGVNVYAWCVMGNHVHLLLKEGEEGISLTMKRLGISYAQYYNGKYGTNGHLFQDRFRSENVESVASLLRVVRYIHQNPVKAGLVRRNEEWKWSSCRAYYDPEHYMRKWLDGDYILGLLPGSPETALKIFKAFTDQPNNDEFLEYDTGTRRKIPDEEASKEIKKLIGQLEIPQIKSLPKPQRDHILRKIKTIQGITQRQAARIIGISPNLVFRVK</sequence>
<dbReference type="EMBL" id="QWEG01000002">
    <property type="protein sequence ID" value="RHW42886.1"/>
    <property type="molecule type" value="Genomic_DNA"/>
</dbReference>
<dbReference type="PANTHER" id="PTHR34322:SF2">
    <property type="entry name" value="TRANSPOSASE IS200-LIKE DOMAIN-CONTAINING PROTEIN"/>
    <property type="match status" value="1"/>
</dbReference>
<accession>A0A417YYS9</accession>
<dbReference type="Pfam" id="PF01797">
    <property type="entry name" value="Y1_Tnp"/>
    <property type="match status" value="1"/>
</dbReference>
<dbReference type="InterPro" id="IPR036515">
    <property type="entry name" value="Transposase_17_sf"/>
</dbReference>
<dbReference type="SUPFAM" id="SSF143422">
    <property type="entry name" value="Transposase IS200-like"/>
    <property type="match status" value="1"/>
</dbReference>
<dbReference type="SMART" id="SM01321">
    <property type="entry name" value="Y1_Tnp"/>
    <property type="match status" value="1"/>
</dbReference>
<protein>
    <submittedName>
        <fullName evidence="2">Transposase</fullName>
    </submittedName>
</protein>
<gene>
    <name evidence="2" type="ORF">D1B31_03950</name>
</gene>
<name>A0A417YYS9_9BACI</name>
<dbReference type="NCBIfam" id="NF047646">
    <property type="entry name" value="REP_Tyr_transpos"/>
    <property type="match status" value="1"/>
</dbReference>